<dbReference type="EMBL" id="AACZ04042865">
    <property type="status" value="NOT_ANNOTATED_CDS"/>
    <property type="molecule type" value="Genomic_DNA"/>
</dbReference>
<sequence length="282" mass="31588">MEAAVKEEISVEDEAVDKNIFRDCNKIAFYRRQKQWLSKKSTYQALLDSVTTDEDSTRFQIINEASKVRCQDQSPTTLDAFKGKETTVQEETQDLSTRQHLAQKEAEEPDKQGQITWDISNVAPKTENFEDLLEQTPCSACLQGFTRDNTSSSFSEDAGISLSTSVKLPLASSSKPKENEALPNQPPSQQMRHNYRLLASTVSAEMARNRQLIWELARQSEAHLDRPVVLGEQASAQREVASILCRKSVLAINQLAATVEGTISVLQQFKELLDHSLDPGRS</sequence>
<accession>A0A2J8QE19</accession>
<evidence type="ECO:0000313" key="2">
    <source>
        <dbReference type="Ensembl" id="ENSPTRP00000061479.1"/>
    </source>
</evidence>
<protein>
    <submittedName>
        <fullName evidence="2">Glucosidase alpha, neutral C</fullName>
    </submittedName>
</protein>
<organism evidence="2 3">
    <name type="scientific">Pan troglodytes</name>
    <name type="common">Chimpanzee</name>
    <dbReference type="NCBI Taxonomy" id="9598"/>
    <lineage>
        <taxon>Eukaryota</taxon>
        <taxon>Metazoa</taxon>
        <taxon>Chordata</taxon>
        <taxon>Craniata</taxon>
        <taxon>Vertebrata</taxon>
        <taxon>Euteleostomi</taxon>
        <taxon>Mammalia</taxon>
        <taxon>Eutheria</taxon>
        <taxon>Euarchontoglires</taxon>
        <taxon>Primates</taxon>
        <taxon>Haplorrhini</taxon>
        <taxon>Catarrhini</taxon>
        <taxon>Hominidae</taxon>
        <taxon>Pan</taxon>
    </lineage>
</organism>
<reference evidence="2" key="3">
    <citation type="submission" date="2025-09" db="UniProtKB">
        <authorList>
            <consortium name="Ensembl"/>
        </authorList>
    </citation>
    <scope>IDENTIFICATION</scope>
</reference>
<reference evidence="2 3" key="1">
    <citation type="journal article" date="2005" name="Nature">
        <title>Initial sequence of the chimpanzee genome and comparison with the human genome.</title>
        <authorList>
            <consortium name="Chimpanzee sequencing and analysis consortium"/>
        </authorList>
    </citation>
    <scope>NUCLEOTIDE SEQUENCE [LARGE SCALE GENOMIC DNA]</scope>
</reference>
<reference evidence="2" key="2">
    <citation type="submission" date="2025-08" db="UniProtKB">
        <authorList>
            <consortium name="Ensembl"/>
        </authorList>
    </citation>
    <scope>IDENTIFICATION</scope>
</reference>
<accession>A0A2I3RAI2</accession>
<dbReference type="VGNC" id="VGNC:14640">
    <property type="gene designation" value="GANC"/>
</dbReference>
<evidence type="ECO:0000313" key="4">
    <source>
        <dbReference type="VGNC" id="VGNC:14640"/>
    </source>
</evidence>
<dbReference type="GeneID" id="453361"/>
<dbReference type="EMBL" id="AACZ04042864">
    <property type="status" value="NOT_ANNOTATED_CDS"/>
    <property type="molecule type" value="Genomic_DNA"/>
</dbReference>
<dbReference type="AlphaFoldDB" id="A0A2I3RAI2"/>
<proteinExistence type="predicted"/>
<name>A0A2I3RAI2_PANTR</name>
<dbReference type="Ensembl" id="ENSPTRT00000093160.1">
    <property type="protein sequence ID" value="ENSPTRP00000061479.1"/>
    <property type="gene ID" value="ENSPTRG00000006973.4"/>
</dbReference>
<keyword evidence="3" id="KW-1185">Reference proteome</keyword>
<evidence type="ECO:0000313" key="3">
    <source>
        <dbReference type="Proteomes" id="UP000002277"/>
    </source>
</evidence>
<dbReference type="Bgee" id="ENSPTRG00000006973">
    <property type="expression patterns" value="Expressed in lymph node and 21 other cell types or tissues"/>
</dbReference>
<gene>
    <name evidence="2 4" type="primary">GANC</name>
    <name evidence="2" type="synonym">LOC453361</name>
</gene>
<feature type="region of interest" description="Disordered" evidence="1">
    <location>
        <begin position="169"/>
        <end position="192"/>
    </location>
</feature>
<dbReference type="GeneTree" id="ENSGT00940000159230"/>
<dbReference type="Proteomes" id="UP000002277">
    <property type="component" value="Chromosome 15"/>
</dbReference>
<evidence type="ECO:0000256" key="1">
    <source>
        <dbReference type="SAM" id="MobiDB-lite"/>
    </source>
</evidence>